<dbReference type="Pfam" id="PF13333">
    <property type="entry name" value="rve_2"/>
    <property type="match status" value="1"/>
</dbReference>
<feature type="domain" description="Integrase catalytic" evidence="1">
    <location>
        <begin position="8"/>
        <end position="41"/>
    </location>
</feature>
<dbReference type="Proteomes" id="UP000036790">
    <property type="component" value="Unassembled WGS sequence"/>
</dbReference>
<proteinExistence type="predicted"/>
<evidence type="ECO:0000313" key="2">
    <source>
        <dbReference type="EMBL" id="KOR39483.1"/>
    </source>
</evidence>
<dbReference type="EMBL" id="LHUJ01000355">
    <property type="protein sequence ID" value="KOR39483.1"/>
    <property type="molecule type" value="Genomic_DNA"/>
</dbReference>
<evidence type="ECO:0000259" key="1">
    <source>
        <dbReference type="Pfam" id="PF13333"/>
    </source>
</evidence>
<evidence type="ECO:0000313" key="3">
    <source>
        <dbReference type="Proteomes" id="UP000036790"/>
    </source>
</evidence>
<protein>
    <submittedName>
        <fullName evidence="2">Transposase</fullName>
    </submittedName>
</protein>
<gene>
    <name evidence="2" type="ORF">ADT25_21690</name>
</gene>
<dbReference type="PANTHER" id="PTHR46889:SF4">
    <property type="entry name" value="TRANSPOSASE INSO FOR INSERTION SEQUENCE ELEMENT IS911B-RELATED"/>
    <property type="match status" value="1"/>
</dbReference>
<dbReference type="AlphaFoldDB" id="A0AAP1EV09"/>
<dbReference type="InterPro" id="IPR050900">
    <property type="entry name" value="Transposase_IS3/IS150/IS904"/>
</dbReference>
<dbReference type="PANTHER" id="PTHR46889">
    <property type="entry name" value="TRANSPOSASE INSF FOR INSERTION SEQUENCE IS3B-RELATED"/>
    <property type="match status" value="1"/>
</dbReference>
<comment type="caution">
    <text evidence="2">The sequence shown here is derived from an EMBL/GenBank/DDBJ whole genome shotgun (WGS) entry which is preliminary data.</text>
</comment>
<reference evidence="2 3" key="1">
    <citation type="submission" date="2015-07" db="EMBL/GenBank/DDBJ databases">
        <authorList>
            <consortium name="Consortium for Microbial Forensics and Genomics (microFORGE)"/>
            <person name="Knight B.M."/>
            <person name="Roberts D.P."/>
            <person name="Lin D."/>
            <person name="Hari K."/>
            <person name="Fletcher J."/>
            <person name="Melcher U."/>
            <person name="Blagden T."/>
            <person name="Winegar R.A."/>
        </authorList>
    </citation>
    <scope>NUCLEOTIDE SEQUENCE [LARGE SCALE GENOMIC DNA]</scope>
    <source>
        <strain evidence="2 3">X11-5A</strain>
    </source>
</reference>
<organism evidence="2 3">
    <name type="scientific">Xanthomonas oryzae</name>
    <dbReference type="NCBI Taxonomy" id="347"/>
    <lineage>
        <taxon>Bacteria</taxon>
        <taxon>Pseudomonadati</taxon>
        <taxon>Pseudomonadota</taxon>
        <taxon>Gammaproteobacteria</taxon>
        <taxon>Lysobacterales</taxon>
        <taxon>Lysobacteraceae</taxon>
        <taxon>Xanthomonas</taxon>
    </lineage>
</organism>
<dbReference type="GO" id="GO:0015074">
    <property type="term" value="P:DNA integration"/>
    <property type="evidence" value="ECO:0007669"/>
    <property type="project" value="InterPro"/>
</dbReference>
<feature type="non-terminal residue" evidence="2">
    <location>
        <position position="1"/>
    </location>
</feature>
<name>A0AAP1EV09_9XANT</name>
<dbReference type="InterPro" id="IPR001584">
    <property type="entry name" value="Integrase_cat-core"/>
</dbReference>
<sequence length="41" mass="4962">CHDNAPVESFFGLLKRERIRRRIYPTKDAARAEVFDYIEMF</sequence>
<accession>A0AAP1EV09</accession>
<reference evidence="2 3" key="2">
    <citation type="submission" date="2015-09" db="EMBL/GenBank/DDBJ databases">
        <title>Draft genome sequence of Xanthomonas oryzae pv. USA str. X11-5A.</title>
        <authorList>
            <person name="Knight B.M."/>
            <person name="Roberts D.P."/>
            <person name="Lin D."/>
            <person name="Hari K."/>
            <person name="Fletcher J."/>
            <person name="Melcher U."/>
            <person name="Blagden T."/>
            <person name="Winegar R.A."/>
        </authorList>
    </citation>
    <scope>NUCLEOTIDE SEQUENCE [LARGE SCALE GENOMIC DNA]</scope>
    <source>
        <strain evidence="2 3">X11-5A</strain>
    </source>
</reference>